<reference evidence="2" key="1">
    <citation type="submission" date="2023-02" db="EMBL/GenBank/DDBJ databases">
        <title>Kitasatospora phosalacinea NBRC 14627.</title>
        <authorList>
            <person name="Ichikawa N."/>
            <person name="Sato H."/>
            <person name="Tonouchi N."/>
        </authorList>
    </citation>
    <scope>NUCLEOTIDE SEQUENCE</scope>
    <source>
        <strain evidence="2">NBRC 14627</strain>
    </source>
</reference>
<comment type="caution">
    <text evidence="2">The sequence shown here is derived from an EMBL/GenBank/DDBJ whole genome shotgun (WGS) entry which is preliminary data.</text>
</comment>
<gene>
    <name evidence="2" type="ORF">Kpho02_40430</name>
</gene>
<feature type="transmembrane region" description="Helical" evidence="1">
    <location>
        <begin position="316"/>
        <end position="333"/>
    </location>
</feature>
<proteinExistence type="predicted"/>
<dbReference type="AlphaFoldDB" id="A0A9W6Q8L6"/>
<feature type="transmembrane region" description="Helical" evidence="1">
    <location>
        <begin position="12"/>
        <end position="28"/>
    </location>
</feature>
<keyword evidence="1" id="KW-1133">Transmembrane helix</keyword>
<keyword evidence="1" id="KW-0472">Membrane</keyword>
<dbReference type="Pfam" id="PF06772">
    <property type="entry name" value="LtrA"/>
    <property type="match status" value="1"/>
</dbReference>
<dbReference type="PANTHER" id="PTHR36840">
    <property type="entry name" value="BLL5714 PROTEIN"/>
    <property type="match status" value="1"/>
</dbReference>
<organism evidence="2 3">
    <name type="scientific">Kitasatospora phosalacinea</name>
    <dbReference type="NCBI Taxonomy" id="2065"/>
    <lineage>
        <taxon>Bacteria</taxon>
        <taxon>Bacillati</taxon>
        <taxon>Actinomycetota</taxon>
        <taxon>Actinomycetes</taxon>
        <taxon>Kitasatosporales</taxon>
        <taxon>Streptomycetaceae</taxon>
        <taxon>Kitasatospora</taxon>
    </lineage>
</organism>
<dbReference type="InterPro" id="IPR010640">
    <property type="entry name" value="Low_temperature_requirement_A"/>
</dbReference>
<accession>A0A9W6Q8L6</accession>
<evidence type="ECO:0000256" key="1">
    <source>
        <dbReference type="SAM" id="Phobius"/>
    </source>
</evidence>
<dbReference type="PANTHER" id="PTHR36840:SF1">
    <property type="entry name" value="BLL5714 PROTEIN"/>
    <property type="match status" value="1"/>
</dbReference>
<dbReference type="EMBL" id="BSSA01000013">
    <property type="protein sequence ID" value="GLW71744.1"/>
    <property type="molecule type" value="Genomic_DNA"/>
</dbReference>
<feature type="transmembrane region" description="Helical" evidence="1">
    <location>
        <begin position="285"/>
        <end position="304"/>
    </location>
</feature>
<keyword evidence="1" id="KW-0812">Transmembrane</keyword>
<feature type="transmembrane region" description="Helical" evidence="1">
    <location>
        <begin position="96"/>
        <end position="114"/>
    </location>
</feature>
<feature type="transmembrane region" description="Helical" evidence="1">
    <location>
        <begin position="184"/>
        <end position="205"/>
    </location>
</feature>
<feature type="transmembrane region" description="Helical" evidence="1">
    <location>
        <begin position="147"/>
        <end position="164"/>
    </location>
</feature>
<evidence type="ECO:0000313" key="3">
    <source>
        <dbReference type="Proteomes" id="UP001165041"/>
    </source>
</evidence>
<feature type="transmembrane region" description="Helical" evidence="1">
    <location>
        <begin position="339"/>
        <end position="358"/>
    </location>
</feature>
<dbReference type="RefSeq" id="WP_285737485.1">
    <property type="nucleotide sequence ID" value="NZ_BSSA01000013.1"/>
</dbReference>
<sequence length="377" mass="40255">MEEKRVTWAELYFDLVFVFAVTQVSGLLHHHHDWAGCGRALVAFVPVYWCWVGTTVQANIRDVDNPRDRIGIFAVGLCGLFTALALPGAYGSRGVLFGAAYWAARLVLVGLLAGRIRRIWFGPYGVAAFVTGPLLLVGGLVDGPGRELLWAVAAVTDLAAPLVFRRHLAEVAYHPGHLPERFGLFLLVALGESIVGIGAPVAAAPLHPGRLASVAVAFVISCALWWQYFGYASDAMRHAMETAASRRDLMRQVFSYGHLALIAGVITVAVGFAETVARPGQSLGGGALGLLYGGSALYLVTFAYTRRMMFGLLSPTRLTAAAAVLALLALLLLTPLHRLPALAVLGLLAAVLVGLNGWEARRVRGARRAERTVGATV</sequence>
<feature type="transmembrane region" description="Helical" evidence="1">
    <location>
        <begin position="40"/>
        <end position="58"/>
    </location>
</feature>
<name>A0A9W6Q8L6_9ACTN</name>
<dbReference type="Proteomes" id="UP001165041">
    <property type="component" value="Unassembled WGS sequence"/>
</dbReference>
<protein>
    <submittedName>
        <fullName evidence="2">Low temperature requirement protein A</fullName>
    </submittedName>
</protein>
<feature type="transmembrane region" description="Helical" evidence="1">
    <location>
        <begin position="121"/>
        <end position="141"/>
    </location>
</feature>
<feature type="transmembrane region" description="Helical" evidence="1">
    <location>
        <begin position="211"/>
        <end position="232"/>
    </location>
</feature>
<evidence type="ECO:0000313" key="2">
    <source>
        <dbReference type="EMBL" id="GLW71744.1"/>
    </source>
</evidence>
<feature type="transmembrane region" description="Helical" evidence="1">
    <location>
        <begin position="253"/>
        <end position="273"/>
    </location>
</feature>
<feature type="transmembrane region" description="Helical" evidence="1">
    <location>
        <begin position="70"/>
        <end position="90"/>
    </location>
</feature>